<dbReference type="EMBL" id="MU128928">
    <property type="protein sequence ID" value="KAF9517953.1"/>
    <property type="molecule type" value="Genomic_DNA"/>
</dbReference>
<sequence>MSLHTASRTKLENPPLDNGEPTEYKRFVKEVITEGATGPRATALALVSSVLHTFWPTKKVQACFWFEPQHYGTGKGVIHNGQATSQLVERVSGWHVSSAIVEEELRRQNSSTIDFALCLGATSSEKLAHRTRSKSPPTQPLEKKDELVANVIWRFLELRGFLIHTHTHSPLARAMHTALKQCKVNDKFQDTLYLFLELVRAGVLHGNLWSGRAYSGGPSFGTDEEKKCMLLIMRVLSIVPLTFKSQPWSGPLSRELLVFNSFLRSLSRALRSLVELTALNMLLQRHARRTRDDLLDIALSLPFQADVNTGFGILGKVYLDALVAIYGGKINSADDEGVADAKEGAMEICEETFNGIKNPRFEVERGFRFWDAALTAIRSLAVEESVLGDLAEQFEAAEAWLKPMRP</sequence>
<evidence type="ECO:0000313" key="5">
    <source>
        <dbReference type="Proteomes" id="UP000886523"/>
    </source>
</evidence>
<proteinExistence type="predicted"/>
<dbReference type="AlphaFoldDB" id="A0A9P6B582"/>
<evidence type="ECO:0000313" key="4">
    <source>
        <dbReference type="EMBL" id="KAF9517953.1"/>
    </source>
</evidence>
<evidence type="ECO:0000259" key="2">
    <source>
        <dbReference type="Pfam" id="PF12246"/>
    </source>
</evidence>
<feature type="domain" description="Post-transcriptional regulator MKT1 C-terminal" evidence="2">
    <location>
        <begin position="154"/>
        <end position="402"/>
    </location>
</feature>
<organism evidence="4 5">
    <name type="scientific">Hydnum rufescens UP504</name>
    <dbReference type="NCBI Taxonomy" id="1448309"/>
    <lineage>
        <taxon>Eukaryota</taxon>
        <taxon>Fungi</taxon>
        <taxon>Dikarya</taxon>
        <taxon>Basidiomycota</taxon>
        <taxon>Agaricomycotina</taxon>
        <taxon>Agaricomycetes</taxon>
        <taxon>Cantharellales</taxon>
        <taxon>Hydnaceae</taxon>
        <taxon>Hydnum</taxon>
    </lineage>
</organism>
<evidence type="ECO:0000259" key="3">
    <source>
        <dbReference type="Pfam" id="PF12247"/>
    </source>
</evidence>
<dbReference type="Pfam" id="PF12246">
    <property type="entry name" value="MKT1_C"/>
    <property type="match status" value="1"/>
</dbReference>
<dbReference type="Pfam" id="PF12247">
    <property type="entry name" value="MKT1_N"/>
    <property type="match status" value="1"/>
</dbReference>
<comment type="caution">
    <text evidence="4">The sequence shown here is derived from an EMBL/GenBank/DDBJ whole genome shotgun (WGS) entry which is preliminary data.</text>
</comment>
<accession>A0A9P6B582</accession>
<name>A0A9P6B582_9AGAM</name>
<dbReference type="InterPro" id="IPR022040">
    <property type="entry name" value="MKT1_N"/>
</dbReference>
<gene>
    <name evidence="4" type="ORF">BS47DRAFT_420783</name>
</gene>
<feature type="region of interest" description="Disordered" evidence="1">
    <location>
        <begin position="1"/>
        <end position="22"/>
    </location>
</feature>
<evidence type="ECO:0000256" key="1">
    <source>
        <dbReference type="SAM" id="MobiDB-lite"/>
    </source>
</evidence>
<keyword evidence="5" id="KW-1185">Reference proteome</keyword>
<dbReference type="InterPro" id="IPR022039">
    <property type="entry name" value="MKT1_C"/>
</dbReference>
<feature type="domain" description="Post-transcriptional regulator MKT1 N-terminal" evidence="3">
    <location>
        <begin position="9"/>
        <end position="66"/>
    </location>
</feature>
<dbReference type="Proteomes" id="UP000886523">
    <property type="component" value="Unassembled WGS sequence"/>
</dbReference>
<evidence type="ECO:0008006" key="6">
    <source>
        <dbReference type="Google" id="ProtNLM"/>
    </source>
</evidence>
<dbReference type="OrthoDB" id="17262at2759"/>
<reference evidence="4" key="1">
    <citation type="journal article" date="2020" name="Nat. Commun.">
        <title>Large-scale genome sequencing of mycorrhizal fungi provides insights into the early evolution of symbiotic traits.</title>
        <authorList>
            <person name="Miyauchi S."/>
            <person name="Kiss E."/>
            <person name="Kuo A."/>
            <person name="Drula E."/>
            <person name="Kohler A."/>
            <person name="Sanchez-Garcia M."/>
            <person name="Morin E."/>
            <person name="Andreopoulos B."/>
            <person name="Barry K.W."/>
            <person name="Bonito G."/>
            <person name="Buee M."/>
            <person name="Carver A."/>
            <person name="Chen C."/>
            <person name="Cichocki N."/>
            <person name="Clum A."/>
            <person name="Culley D."/>
            <person name="Crous P.W."/>
            <person name="Fauchery L."/>
            <person name="Girlanda M."/>
            <person name="Hayes R.D."/>
            <person name="Keri Z."/>
            <person name="LaButti K."/>
            <person name="Lipzen A."/>
            <person name="Lombard V."/>
            <person name="Magnuson J."/>
            <person name="Maillard F."/>
            <person name="Murat C."/>
            <person name="Nolan M."/>
            <person name="Ohm R.A."/>
            <person name="Pangilinan J."/>
            <person name="Pereira M.F."/>
            <person name="Perotto S."/>
            <person name="Peter M."/>
            <person name="Pfister S."/>
            <person name="Riley R."/>
            <person name="Sitrit Y."/>
            <person name="Stielow J.B."/>
            <person name="Szollosi G."/>
            <person name="Zifcakova L."/>
            <person name="Stursova M."/>
            <person name="Spatafora J.W."/>
            <person name="Tedersoo L."/>
            <person name="Vaario L.M."/>
            <person name="Yamada A."/>
            <person name="Yan M."/>
            <person name="Wang P."/>
            <person name="Xu J."/>
            <person name="Bruns T."/>
            <person name="Baldrian P."/>
            <person name="Vilgalys R."/>
            <person name="Dunand C."/>
            <person name="Henrissat B."/>
            <person name="Grigoriev I.V."/>
            <person name="Hibbett D."/>
            <person name="Nagy L.G."/>
            <person name="Martin F.M."/>
        </authorList>
    </citation>
    <scope>NUCLEOTIDE SEQUENCE</scope>
    <source>
        <strain evidence="4">UP504</strain>
    </source>
</reference>
<protein>
    <recommendedName>
        <fullName evidence="6">Post-transcriptional regulator MKT1 C-terminal domain-containing protein</fullName>
    </recommendedName>
</protein>